<dbReference type="SUPFAM" id="SSF56672">
    <property type="entry name" value="DNA/RNA polymerases"/>
    <property type="match status" value="1"/>
</dbReference>
<sequence>RSHREHKPWESKIDLLYFHGKDDVEAYLDWEMNVEQIFACHQVSEERKVSLATQSFQNHAMYWWTYFVRERHLHNDPPICVVLVLLVPKKDGKWTVCCDCRAINNIIVKYRHPISRLDDMLDELHGKNLSDHLGHLRQVLLVLRNNHLFANVDNCTFWIDNVIFLGFVVGKNGVHVDSKKIKAIQEWPYPTSVSEVRSFHGLTRFYRRFVPNFSTLASPLNELVKKDVVFQWQEKHNLAFQELKQKLT</sequence>
<keyword evidence="2" id="KW-1185">Reference proteome</keyword>
<proteinExistence type="predicted"/>
<dbReference type="PANTHER" id="PTHR37984">
    <property type="entry name" value="PROTEIN CBG26694"/>
    <property type="match status" value="1"/>
</dbReference>
<dbReference type="Gene3D" id="3.10.10.10">
    <property type="entry name" value="HIV Type 1 Reverse Transcriptase, subunit A, domain 1"/>
    <property type="match status" value="1"/>
</dbReference>
<dbReference type="AlphaFoldDB" id="A0A151QP12"/>
<dbReference type="Gene3D" id="3.30.70.270">
    <property type="match status" value="3"/>
</dbReference>
<feature type="non-terminal residue" evidence="1">
    <location>
        <position position="1"/>
    </location>
</feature>
<evidence type="ECO:0000313" key="1">
    <source>
        <dbReference type="EMBL" id="KYP32016.1"/>
    </source>
</evidence>
<gene>
    <name evidence="1" type="ORF">KK1_047409</name>
</gene>
<dbReference type="PANTHER" id="PTHR37984:SF5">
    <property type="entry name" value="PROTEIN NYNRIN-LIKE"/>
    <property type="match status" value="1"/>
</dbReference>
<accession>A0A151QP12</accession>
<dbReference type="InterPro" id="IPR050951">
    <property type="entry name" value="Retrovirus_Pol_polyprotein"/>
</dbReference>
<dbReference type="InterPro" id="IPR043128">
    <property type="entry name" value="Rev_trsase/Diguanyl_cyclase"/>
</dbReference>
<dbReference type="Proteomes" id="UP000075243">
    <property type="component" value="Unassembled WGS sequence"/>
</dbReference>
<dbReference type="InterPro" id="IPR043502">
    <property type="entry name" value="DNA/RNA_pol_sf"/>
</dbReference>
<dbReference type="FunFam" id="3.30.70.270:FF:000023">
    <property type="entry name" value="Pol"/>
    <property type="match status" value="1"/>
</dbReference>
<name>A0A151QP12_CAJCA</name>
<organism evidence="1 2">
    <name type="scientific">Cajanus cajan</name>
    <name type="common">Pigeon pea</name>
    <name type="synonym">Cajanus indicus</name>
    <dbReference type="NCBI Taxonomy" id="3821"/>
    <lineage>
        <taxon>Eukaryota</taxon>
        <taxon>Viridiplantae</taxon>
        <taxon>Streptophyta</taxon>
        <taxon>Embryophyta</taxon>
        <taxon>Tracheophyta</taxon>
        <taxon>Spermatophyta</taxon>
        <taxon>Magnoliopsida</taxon>
        <taxon>eudicotyledons</taxon>
        <taxon>Gunneridae</taxon>
        <taxon>Pentapetalae</taxon>
        <taxon>rosids</taxon>
        <taxon>fabids</taxon>
        <taxon>Fabales</taxon>
        <taxon>Fabaceae</taxon>
        <taxon>Papilionoideae</taxon>
        <taxon>50 kb inversion clade</taxon>
        <taxon>NPAAA clade</taxon>
        <taxon>indigoferoid/millettioid clade</taxon>
        <taxon>Phaseoleae</taxon>
        <taxon>Cajanus</taxon>
    </lineage>
</organism>
<evidence type="ECO:0000313" key="2">
    <source>
        <dbReference type="Proteomes" id="UP000075243"/>
    </source>
</evidence>
<reference evidence="1" key="1">
    <citation type="journal article" date="2012" name="Nat. Biotechnol.">
        <title>Draft genome sequence of pigeonpea (Cajanus cajan), an orphan legume crop of resource-poor farmers.</title>
        <authorList>
            <person name="Varshney R.K."/>
            <person name="Chen W."/>
            <person name="Li Y."/>
            <person name="Bharti A.K."/>
            <person name="Saxena R.K."/>
            <person name="Schlueter J.A."/>
            <person name="Donoghue M.T."/>
            <person name="Azam S."/>
            <person name="Fan G."/>
            <person name="Whaley A.M."/>
            <person name="Farmer A.D."/>
            <person name="Sheridan J."/>
            <person name="Iwata A."/>
            <person name="Tuteja R."/>
            <person name="Penmetsa R.V."/>
            <person name="Wu W."/>
            <person name="Upadhyaya H.D."/>
            <person name="Yang S.P."/>
            <person name="Shah T."/>
            <person name="Saxena K.B."/>
            <person name="Michael T."/>
            <person name="McCombie W.R."/>
            <person name="Yang B."/>
            <person name="Zhang G."/>
            <person name="Yang H."/>
            <person name="Wang J."/>
            <person name="Spillane C."/>
            <person name="Cook D.R."/>
            <person name="May G.D."/>
            <person name="Xu X."/>
            <person name="Jackson S.A."/>
        </authorList>
    </citation>
    <scope>NUCLEOTIDE SEQUENCE [LARGE SCALE GENOMIC DNA]</scope>
</reference>
<dbReference type="EMBL" id="KQ485506">
    <property type="protein sequence ID" value="KYP32016.1"/>
    <property type="molecule type" value="Genomic_DNA"/>
</dbReference>
<dbReference type="Gramene" id="C.cajan_46741.t">
    <property type="protein sequence ID" value="C.cajan_46741.t"/>
    <property type="gene ID" value="C.cajan_46741"/>
</dbReference>
<protein>
    <submittedName>
        <fullName evidence="1">Retrovirus-related Pol polyprotein from transposon gypsy</fullName>
    </submittedName>
</protein>